<name>A0AAV5JNJ2_9ROSI</name>
<dbReference type="Proteomes" id="UP001054252">
    <property type="component" value="Unassembled WGS sequence"/>
</dbReference>
<dbReference type="InterPro" id="IPR050528">
    <property type="entry name" value="L-type_Lectin-RKs"/>
</dbReference>
<feature type="domain" description="Serine-threonine/tyrosine-protein kinase catalytic" evidence="3">
    <location>
        <begin position="1"/>
        <end position="100"/>
    </location>
</feature>
<evidence type="ECO:0000259" key="3">
    <source>
        <dbReference type="Pfam" id="PF07714"/>
    </source>
</evidence>
<evidence type="ECO:0000256" key="1">
    <source>
        <dbReference type="ARBA" id="ARBA00022741"/>
    </source>
</evidence>
<gene>
    <name evidence="4" type="ORF">SLEP1_g25949</name>
</gene>
<evidence type="ECO:0000313" key="4">
    <source>
        <dbReference type="EMBL" id="GKV15147.1"/>
    </source>
</evidence>
<reference evidence="4 5" key="1">
    <citation type="journal article" date="2021" name="Commun. Biol.">
        <title>The genome of Shorea leprosula (Dipterocarpaceae) highlights the ecological relevance of drought in aseasonal tropical rainforests.</title>
        <authorList>
            <person name="Ng K.K.S."/>
            <person name="Kobayashi M.J."/>
            <person name="Fawcett J.A."/>
            <person name="Hatakeyama M."/>
            <person name="Paape T."/>
            <person name="Ng C.H."/>
            <person name="Ang C.C."/>
            <person name="Tnah L.H."/>
            <person name="Lee C.T."/>
            <person name="Nishiyama T."/>
            <person name="Sese J."/>
            <person name="O'Brien M.J."/>
            <person name="Copetti D."/>
            <person name="Mohd Noor M.I."/>
            <person name="Ong R.C."/>
            <person name="Putra M."/>
            <person name="Sireger I.Z."/>
            <person name="Indrioko S."/>
            <person name="Kosugi Y."/>
            <person name="Izuno A."/>
            <person name="Isagi Y."/>
            <person name="Lee S.L."/>
            <person name="Shimizu K.K."/>
        </authorList>
    </citation>
    <scope>NUCLEOTIDE SEQUENCE [LARGE SCALE GENOMIC DNA]</scope>
    <source>
        <strain evidence="4">214</strain>
    </source>
</reference>
<dbReference type="EMBL" id="BPVZ01000042">
    <property type="protein sequence ID" value="GKV15147.1"/>
    <property type="molecule type" value="Genomic_DNA"/>
</dbReference>
<dbReference type="Gene3D" id="1.10.510.10">
    <property type="entry name" value="Transferase(Phosphotransferase) domain 1"/>
    <property type="match status" value="1"/>
</dbReference>
<keyword evidence="5" id="KW-1185">Reference proteome</keyword>
<keyword evidence="2" id="KW-0067">ATP-binding</keyword>
<protein>
    <recommendedName>
        <fullName evidence="3">Serine-threonine/tyrosine-protein kinase catalytic domain-containing protein</fullName>
    </recommendedName>
</protein>
<dbReference type="InterPro" id="IPR011009">
    <property type="entry name" value="Kinase-like_dom_sf"/>
</dbReference>
<comment type="caution">
    <text evidence="4">The sequence shown here is derived from an EMBL/GenBank/DDBJ whole genome shotgun (WGS) entry which is preliminary data.</text>
</comment>
<organism evidence="4 5">
    <name type="scientific">Rubroshorea leprosula</name>
    <dbReference type="NCBI Taxonomy" id="152421"/>
    <lineage>
        <taxon>Eukaryota</taxon>
        <taxon>Viridiplantae</taxon>
        <taxon>Streptophyta</taxon>
        <taxon>Embryophyta</taxon>
        <taxon>Tracheophyta</taxon>
        <taxon>Spermatophyta</taxon>
        <taxon>Magnoliopsida</taxon>
        <taxon>eudicotyledons</taxon>
        <taxon>Gunneridae</taxon>
        <taxon>Pentapetalae</taxon>
        <taxon>rosids</taxon>
        <taxon>malvids</taxon>
        <taxon>Malvales</taxon>
        <taxon>Dipterocarpaceae</taxon>
        <taxon>Rubroshorea</taxon>
    </lineage>
</organism>
<sequence>MVPKCYTTGKASKKSDVYSFGVVALEIACGRKSIESTYEEQEASLVDWVWEACGNQMLLGVVDKKLSADFNVKEMERLPIVGLWCVHPPPSMRPSIKQAIKVLNFEAALPNLPSRMPIPNYDIPSTPSSEPTNLVH</sequence>
<proteinExistence type="predicted"/>
<dbReference type="SUPFAM" id="SSF56112">
    <property type="entry name" value="Protein kinase-like (PK-like)"/>
    <property type="match status" value="1"/>
</dbReference>
<keyword evidence="1" id="KW-0547">Nucleotide-binding</keyword>
<dbReference type="GO" id="GO:0005524">
    <property type="term" value="F:ATP binding"/>
    <property type="evidence" value="ECO:0007669"/>
    <property type="project" value="UniProtKB-KW"/>
</dbReference>
<accession>A0AAV5JNJ2</accession>
<dbReference type="Pfam" id="PF07714">
    <property type="entry name" value="PK_Tyr_Ser-Thr"/>
    <property type="match status" value="1"/>
</dbReference>
<dbReference type="GO" id="GO:0004672">
    <property type="term" value="F:protein kinase activity"/>
    <property type="evidence" value="ECO:0007669"/>
    <property type="project" value="InterPro"/>
</dbReference>
<dbReference type="PANTHER" id="PTHR27007">
    <property type="match status" value="1"/>
</dbReference>
<evidence type="ECO:0000256" key="2">
    <source>
        <dbReference type="ARBA" id="ARBA00022840"/>
    </source>
</evidence>
<dbReference type="InterPro" id="IPR001245">
    <property type="entry name" value="Ser-Thr/Tyr_kinase_cat_dom"/>
</dbReference>
<dbReference type="AlphaFoldDB" id="A0AAV5JNJ2"/>
<evidence type="ECO:0000313" key="5">
    <source>
        <dbReference type="Proteomes" id="UP001054252"/>
    </source>
</evidence>